<comment type="similarity">
    <text evidence="1">Belongs to the VgrG protein family.</text>
</comment>
<dbReference type="Gene3D" id="4.10.220.110">
    <property type="match status" value="1"/>
</dbReference>
<dbReference type="InterPro" id="IPR037026">
    <property type="entry name" value="Vgr_OB-fold_dom_sf"/>
</dbReference>
<name>A0A5E7DBD8_PSEFL</name>
<dbReference type="SUPFAM" id="SSF69279">
    <property type="entry name" value="Phage tail proteins"/>
    <property type="match status" value="2"/>
</dbReference>
<dbReference type="Gene3D" id="3.55.50.10">
    <property type="entry name" value="Baseplate protein-like domains"/>
    <property type="match status" value="1"/>
</dbReference>
<dbReference type="Proteomes" id="UP000337909">
    <property type="component" value="Unassembled WGS sequence"/>
</dbReference>
<dbReference type="InterPro" id="IPR006531">
    <property type="entry name" value="Gp5/Vgr_OB"/>
</dbReference>
<dbReference type="Pfam" id="PF05954">
    <property type="entry name" value="Phage_GPD"/>
    <property type="match status" value="1"/>
</dbReference>
<dbReference type="Gene3D" id="2.30.110.50">
    <property type="match status" value="1"/>
</dbReference>
<dbReference type="Gene3D" id="2.40.50.230">
    <property type="entry name" value="Gp5 N-terminal domain"/>
    <property type="match status" value="1"/>
</dbReference>
<sequence>MHKDLQPPVTLSSCEGSWSLQVTRFTGREALNEPFRFDIELIDCAPGTDLEPLLQQPAFLRLGDDSGIHGIIQRVGKHPLGLLQTGYSLTLTPHLQVLEQRSCRRVFHDLSVPLILRQLLEEHRLPVSSYRFELPNGQYPPRPFCIQYDESDLYFLHRLCEEEGIHYHFEHQNDRHVLVFADDSEGFVQLPVITPYRFPAEQQPDQPTISHLSEWHIAEVAQPTRVNSQLLVLDTPGADQGATNQTHGQKYGPASRLAPDQVHLSLRGRRALERLRSQQRHIVGHSDQPRLRSGQVLQVLSHPLSQFNDQWLLSEVHHQWQQSGFKPATLAPSGWEVAEGLSHERFADATPAPLPEGYRNQFQAIPWCVAFRPALKHPKPCMPGYQRAWVVGPQGQPAAQDDQGRIKVCLAWDRQNSHHQRSGLWLPIAYPALSDRIEHSRLPMAGGEVLVSFIDNDPDQPIVWPAAGSLAMPAPTADPATALPGIYLNGQRLAENTQRLHVEPGQTLQVQQNQPLTLTANGNRLHLSPSNITLSGAMFDSNAPGQDPSQVPEQTPAEPELWNADIYLFEHPPASDQRLPDTRWYIVRMPRPGLQDLTSLSRDDILMEGKSQHLGSLDLSPKQRRRLALEFIRTPDQLCLLYPGQCVALAEYFQQHWNTEQRQAFMSTGTAFMAQAAASESSLLFDWLVNGKDTWR</sequence>
<evidence type="ECO:0000256" key="1">
    <source>
        <dbReference type="ARBA" id="ARBA00005558"/>
    </source>
</evidence>
<feature type="domain" description="Gp5/Type VI secretion system Vgr protein OB-fold" evidence="2">
    <location>
        <begin position="400"/>
        <end position="466"/>
    </location>
</feature>
<dbReference type="NCBIfam" id="TIGR03361">
    <property type="entry name" value="VI_Rhs_Vgr"/>
    <property type="match status" value="1"/>
</dbReference>
<dbReference type="SUPFAM" id="SSF69255">
    <property type="entry name" value="gp5 N-terminal domain-like"/>
    <property type="match status" value="1"/>
</dbReference>
<dbReference type="NCBIfam" id="TIGR01646">
    <property type="entry name" value="vgr_GE"/>
    <property type="match status" value="1"/>
</dbReference>
<accession>A0A5E7DBD8</accession>
<gene>
    <name evidence="3" type="ORF">PS691_03689</name>
</gene>
<organism evidence="3 4">
    <name type="scientific">Pseudomonas fluorescens</name>
    <dbReference type="NCBI Taxonomy" id="294"/>
    <lineage>
        <taxon>Bacteria</taxon>
        <taxon>Pseudomonadati</taxon>
        <taxon>Pseudomonadota</taxon>
        <taxon>Gammaproteobacteria</taxon>
        <taxon>Pseudomonadales</taxon>
        <taxon>Pseudomonadaceae</taxon>
        <taxon>Pseudomonas</taxon>
    </lineage>
</organism>
<dbReference type="InterPro" id="IPR017847">
    <property type="entry name" value="T6SS_RhsGE_Vgr_subset"/>
</dbReference>
<evidence type="ECO:0000313" key="4">
    <source>
        <dbReference type="Proteomes" id="UP000337909"/>
    </source>
</evidence>
<evidence type="ECO:0000313" key="3">
    <source>
        <dbReference type="EMBL" id="VVO14653.1"/>
    </source>
</evidence>
<dbReference type="AlphaFoldDB" id="A0A5E7DBD8"/>
<evidence type="ECO:0000259" key="2">
    <source>
        <dbReference type="Pfam" id="PF04717"/>
    </source>
</evidence>
<protein>
    <recommendedName>
        <fullName evidence="2">Gp5/Type VI secretion system Vgr protein OB-fold domain-containing protein</fullName>
    </recommendedName>
</protein>
<dbReference type="EMBL" id="CABVHQ010000038">
    <property type="protein sequence ID" value="VVO14653.1"/>
    <property type="molecule type" value="Genomic_DNA"/>
</dbReference>
<proteinExistence type="inferred from homology"/>
<dbReference type="OrthoDB" id="9762420at2"/>
<reference evidence="3 4" key="1">
    <citation type="submission" date="2019-09" db="EMBL/GenBank/DDBJ databases">
        <authorList>
            <person name="Chandra G."/>
            <person name="Truman W A."/>
        </authorList>
    </citation>
    <scope>NUCLEOTIDE SEQUENCE [LARGE SCALE GENOMIC DNA]</scope>
    <source>
        <strain evidence="3">PS691</strain>
    </source>
</reference>
<dbReference type="RefSeq" id="WP_150643581.1">
    <property type="nucleotide sequence ID" value="NZ_CABVHQ010000038.1"/>
</dbReference>
<dbReference type="InterPro" id="IPR006533">
    <property type="entry name" value="T6SS_Vgr_RhsGE"/>
</dbReference>
<dbReference type="Pfam" id="PF04717">
    <property type="entry name" value="Phage_base_V"/>
    <property type="match status" value="1"/>
</dbReference>